<organism evidence="1 2">
    <name type="scientific">Ixodes persulcatus</name>
    <name type="common">Taiga tick</name>
    <dbReference type="NCBI Taxonomy" id="34615"/>
    <lineage>
        <taxon>Eukaryota</taxon>
        <taxon>Metazoa</taxon>
        <taxon>Ecdysozoa</taxon>
        <taxon>Arthropoda</taxon>
        <taxon>Chelicerata</taxon>
        <taxon>Arachnida</taxon>
        <taxon>Acari</taxon>
        <taxon>Parasitiformes</taxon>
        <taxon>Ixodida</taxon>
        <taxon>Ixodoidea</taxon>
        <taxon>Ixodidae</taxon>
        <taxon>Ixodinae</taxon>
        <taxon>Ixodes</taxon>
    </lineage>
</organism>
<accession>A0AC60P864</accession>
<name>A0AC60P864_IXOPE</name>
<keyword evidence="2" id="KW-1185">Reference proteome</keyword>
<comment type="caution">
    <text evidence="1">The sequence shown here is derived from an EMBL/GenBank/DDBJ whole genome shotgun (WGS) entry which is preliminary data.</text>
</comment>
<protein>
    <submittedName>
        <fullName evidence="1">Uncharacterized protein</fullName>
    </submittedName>
</protein>
<reference evidence="1 2" key="1">
    <citation type="journal article" date="2020" name="Cell">
        <title>Large-Scale Comparative Analyses of Tick Genomes Elucidate Their Genetic Diversity and Vector Capacities.</title>
        <authorList>
            <consortium name="Tick Genome and Microbiome Consortium (TIGMIC)"/>
            <person name="Jia N."/>
            <person name="Wang J."/>
            <person name="Shi W."/>
            <person name="Du L."/>
            <person name="Sun Y."/>
            <person name="Zhan W."/>
            <person name="Jiang J.F."/>
            <person name="Wang Q."/>
            <person name="Zhang B."/>
            <person name="Ji P."/>
            <person name="Bell-Sakyi L."/>
            <person name="Cui X.M."/>
            <person name="Yuan T.T."/>
            <person name="Jiang B.G."/>
            <person name="Yang W.F."/>
            <person name="Lam T.T."/>
            <person name="Chang Q.C."/>
            <person name="Ding S.J."/>
            <person name="Wang X.J."/>
            <person name="Zhu J.G."/>
            <person name="Ruan X.D."/>
            <person name="Zhao L."/>
            <person name="Wei J.T."/>
            <person name="Ye R.Z."/>
            <person name="Que T.C."/>
            <person name="Du C.H."/>
            <person name="Zhou Y.H."/>
            <person name="Cheng J.X."/>
            <person name="Dai P.F."/>
            <person name="Guo W.B."/>
            <person name="Han X.H."/>
            <person name="Huang E.J."/>
            <person name="Li L.F."/>
            <person name="Wei W."/>
            <person name="Gao Y.C."/>
            <person name="Liu J.Z."/>
            <person name="Shao H.Z."/>
            <person name="Wang X."/>
            <person name="Wang C.C."/>
            <person name="Yang T.C."/>
            <person name="Huo Q.B."/>
            <person name="Li W."/>
            <person name="Chen H.Y."/>
            <person name="Chen S.E."/>
            <person name="Zhou L.G."/>
            <person name="Ni X.B."/>
            <person name="Tian J.H."/>
            <person name="Sheng Y."/>
            <person name="Liu T."/>
            <person name="Pan Y.S."/>
            <person name="Xia L.Y."/>
            <person name="Li J."/>
            <person name="Zhao F."/>
            <person name="Cao W.C."/>
        </authorList>
    </citation>
    <scope>NUCLEOTIDE SEQUENCE [LARGE SCALE GENOMIC DNA]</scope>
    <source>
        <strain evidence="1">Iper-2018</strain>
    </source>
</reference>
<sequence length="213" mass="22861">MRASFAWLALLCSACLASRDSSSGSRGHASSSDPNATNPLVKFKVVPDVIREVPQGVVNVNYGNGTAAVCMGNTISPQIASNKPTISFEAQDACPPYTLVMVDPDAPSRSKPIYRSWLHWVVVNVPSSDGFGEGEEAVRYNGPAPPKGSGPHRYVFLVVAQNGKNISKSDVSYSDRRSFNFETFLRNNSLPQPLAANFFFSENPGTSSAKKSG</sequence>
<dbReference type="EMBL" id="JABSTQ010011064">
    <property type="protein sequence ID" value="KAG0415487.1"/>
    <property type="molecule type" value="Genomic_DNA"/>
</dbReference>
<proteinExistence type="predicted"/>
<gene>
    <name evidence="1" type="ORF">HPB47_007342</name>
</gene>
<evidence type="ECO:0000313" key="2">
    <source>
        <dbReference type="Proteomes" id="UP000805193"/>
    </source>
</evidence>
<evidence type="ECO:0000313" key="1">
    <source>
        <dbReference type="EMBL" id="KAG0415487.1"/>
    </source>
</evidence>
<dbReference type="Proteomes" id="UP000805193">
    <property type="component" value="Unassembled WGS sequence"/>
</dbReference>